<reference evidence="3" key="1">
    <citation type="submission" date="2016-10" db="EMBL/GenBank/DDBJ databases">
        <authorList>
            <person name="Varghese N."/>
            <person name="Submissions S."/>
        </authorList>
    </citation>
    <scope>NUCLEOTIDE SEQUENCE [LARGE SCALE GENOMIC DNA]</scope>
    <source>
        <strain evidence="3">DSM 4771</strain>
    </source>
</reference>
<dbReference type="STRING" id="86666.SAMN04490247_3289"/>
<dbReference type="AlphaFoldDB" id="A0A1G8WQE7"/>
<dbReference type="Proteomes" id="UP000199225">
    <property type="component" value="Unassembled WGS sequence"/>
</dbReference>
<accession>A0A1G8WQE7</accession>
<sequence>MKTPILIGISAFVLFFVLLIILEASYPLGGSLIIAFLIFEIALYHHFKRQKDRHRNLDD</sequence>
<keyword evidence="1" id="KW-1133">Transmembrane helix</keyword>
<keyword evidence="1" id="KW-0812">Transmembrane</keyword>
<feature type="transmembrane region" description="Helical" evidence="1">
    <location>
        <begin position="5"/>
        <end position="22"/>
    </location>
</feature>
<dbReference type="RefSeq" id="WP_093194909.1">
    <property type="nucleotide sequence ID" value="NZ_FNEV01000018.1"/>
</dbReference>
<proteinExistence type="predicted"/>
<evidence type="ECO:0000313" key="2">
    <source>
        <dbReference type="EMBL" id="SDJ80514.1"/>
    </source>
</evidence>
<protein>
    <submittedName>
        <fullName evidence="2">Uncharacterized protein</fullName>
    </submittedName>
</protein>
<keyword evidence="1" id="KW-0472">Membrane</keyword>
<name>A0A1G8WQE7_9BACI</name>
<dbReference type="EMBL" id="FNEV01000018">
    <property type="protein sequence ID" value="SDJ80514.1"/>
    <property type="molecule type" value="Genomic_DNA"/>
</dbReference>
<evidence type="ECO:0000256" key="1">
    <source>
        <dbReference type="SAM" id="Phobius"/>
    </source>
</evidence>
<gene>
    <name evidence="2" type="ORF">SAMN04490247_3289</name>
</gene>
<feature type="transmembrane region" description="Helical" evidence="1">
    <location>
        <begin position="28"/>
        <end position="47"/>
    </location>
</feature>
<evidence type="ECO:0000313" key="3">
    <source>
        <dbReference type="Proteomes" id="UP000199225"/>
    </source>
</evidence>
<keyword evidence="3" id="KW-1185">Reference proteome</keyword>
<organism evidence="2 3">
    <name type="scientific">Salimicrobium halophilum</name>
    <dbReference type="NCBI Taxonomy" id="86666"/>
    <lineage>
        <taxon>Bacteria</taxon>
        <taxon>Bacillati</taxon>
        <taxon>Bacillota</taxon>
        <taxon>Bacilli</taxon>
        <taxon>Bacillales</taxon>
        <taxon>Bacillaceae</taxon>
        <taxon>Salimicrobium</taxon>
    </lineage>
</organism>